<dbReference type="Proteomes" id="UP000519126">
    <property type="component" value="Unassembled WGS sequence"/>
</dbReference>
<dbReference type="InterPro" id="IPR019533">
    <property type="entry name" value="Peptidase_S26"/>
</dbReference>
<evidence type="ECO:0000256" key="2">
    <source>
        <dbReference type="ARBA" id="ARBA00019232"/>
    </source>
</evidence>
<protein>
    <recommendedName>
        <fullName evidence="2 4">Signal peptidase I</fullName>
        <ecNumber evidence="4">3.4.21.89</ecNumber>
    </recommendedName>
</protein>
<evidence type="ECO:0000259" key="5">
    <source>
        <dbReference type="Pfam" id="PF10502"/>
    </source>
</evidence>
<dbReference type="InterPro" id="IPR036286">
    <property type="entry name" value="LexA/Signal_pep-like_sf"/>
</dbReference>
<dbReference type="Pfam" id="PF10502">
    <property type="entry name" value="Peptidase_S26"/>
    <property type="match status" value="1"/>
</dbReference>
<keyword evidence="4" id="KW-0812">Transmembrane</keyword>
<feature type="domain" description="Peptidase S26" evidence="5">
    <location>
        <begin position="78"/>
        <end position="210"/>
    </location>
</feature>
<reference evidence="6 7" key="1">
    <citation type="submission" date="2020-04" db="EMBL/GenBank/DDBJ databases">
        <title>Genome Sequencing and Assembley of Pseudoalteromonas artica.</title>
        <authorList>
            <person name="Akerly B."/>
            <person name="Cook G."/>
        </authorList>
    </citation>
    <scope>NUCLEOTIDE SEQUENCE [LARGE SCALE GENOMIC DNA]</scope>
    <source>
        <strain evidence="6 7">NEC-BIFX-0059</strain>
    </source>
</reference>
<sequence length="235" mass="26927">MKNILCKILIVFIYLYFIRLCDLGSNLYSFEYMFYGFLILFVTFFIADLMQKKKRNALLSSVGVSVITMFMLSINLPFVTGYSFDQNETKSNLPTISSNDYIVSKHFDFSLDEGAMYAFINEQGDLHRKRLIAGPHDKVQVCGDLVYVNGFTRNITTNWKAEELKSDKNCSNGSAFKLSEEEYFLVGDNFSNSLDSRHYGPVKRKNIVAHSLYKFQLNQSGSISKEQTSLSVIFE</sequence>
<dbReference type="PANTHER" id="PTHR43390:SF1">
    <property type="entry name" value="CHLOROPLAST PROCESSING PEPTIDASE"/>
    <property type="match status" value="1"/>
</dbReference>
<dbReference type="GO" id="GO:0016020">
    <property type="term" value="C:membrane"/>
    <property type="evidence" value="ECO:0007669"/>
    <property type="project" value="UniProtKB-SubCell"/>
</dbReference>
<evidence type="ECO:0000256" key="1">
    <source>
        <dbReference type="ARBA" id="ARBA00009370"/>
    </source>
</evidence>
<name>A0A7X9YGW3_9GAMM</name>
<dbReference type="AlphaFoldDB" id="A0A7X9YGW3"/>
<feature type="transmembrane region" description="Helical" evidence="4">
    <location>
        <begin position="32"/>
        <end position="50"/>
    </location>
</feature>
<feature type="transmembrane region" description="Helical" evidence="4">
    <location>
        <begin position="57"/>
        <end position="78"/>
    </location>
</feature>
<keyword evidence="4" id="KW-0472">Membrane</keyword>
<keyword evidence="4 6" id="KW-0378">Hydrolase</keyword>
<comment type="catalytic activity">
    <reaction evidence="4">
        <text>Cleavage of hydrophobic, N-terminal signal or leader sequences from secreted and periplasmic proteins.</text>
        <dbReference type="EC" id="3.4.21.89"/>
    </reaction>
</comment>
<comment type="similarity">
    <text evidence="1 4">Belongs to the peptidase S26 family.</text>
</comment>
<organism evidence="6 7">
    <name type="scientific">Pseudoalteromonas arctica</name>
    <dbReference type="NCBI Taxonomy" id="394751"/>
    <lineage>
        <taxon>Bacteria</taxon>
        <taxon>Pseudomonadati</taxon>
        <taxon>Pseudomonadota</taxon>
        <taxon>Gammaproteobacteria</taxon>
        <taxon>Alteromonadales</taxon>
        <taxon>Pseudoalteromonadaceae</taxon>
        <taxon>Pseudoalteromonas</taxon>
    </lineage>
</organism>
<dbReference type="NCBIfam" id="TIGR02227">
    <property type="entry name" value="sigpep_I_bact"/>
    <property type="match status" value="1"/>
</dbReference>
<evidence type="ECO:0000256" key="3">
    <source>
        <dbReference type="PIRSR" id="PIRSR600223-1"/>
    </source>
</evidence>
<dbReference type="Gene3D" id="2.10.109.10">
    <property type="entry name" value="Umud Fragment, subunit A"/>
    <property type="match status" value="1"/>
</dbReference>
<dbReference type="RefSeq" id="WP_170072232.1">
    <property type="nucleotide sequence ID" value="NZ_JABBCX010000005.1"/>
</dbReference>
<dbReference type="SUPFAM" id="SSF51306">
    <property type="entry name" value="LexA/Signal peptidase"/>
    <property type="match status" value="1"/>
</dbReference>
<keyword evidence="4" id="KW-1133">Transmembrane helix</keyword>
<dbReference type="EMBL" id="JABBCX010000005">
    <property type="protein sequence ID" value="NMF49184.1"/>
    <property type="molecule type" value="Genomic_DNA"/>
</dbReference>
<dbReference type="GO" id="GO:0009003">
    <property type="term" value="F:signal peptidase activity"/>
    <property type="evidence" value="ECO:0007669"/>
    <property type="project" value="UniProtKB-EC"/>
</dbReference>
<comment type="caution">
    <text evidence="6">The sequence shown here is derived from an EMBL/GenBank/DDBJ whole genome shotgun (WGS) entry which is preliminary data.</text>
</comment>
<evidence type="ECO:0000256" key="4">
    <source>
        <dbReference type="RuleBase" id="RU362042"/>
    </source>
</evidence>
<dbReference type="CDD" id="cd06530">
    <property type="entry name" value="S26_SPase_I"/>
    <property type="match status" value="1"/>
</dbReference>
<evidence type="ECO:0000313" key="7">
    <source>
        <dbReference type="Proteomes" id="UP000519126"/>
    </source>
</evidence>
<feature type="transmembrane region" description="Helical" evidence="4">
    <location>
        <begin position="7"/>
        <end position="26"/>
    </location>
</feature>
<feature type="active site" evidence="3">
    <location>
        <position position="129"/>
    </location>
</feature>
<gene>
    <name evidence="6" type="primary">lepB</name>
    <name evidence="6" type="ORF">HHL01_13540</name>
</gene>
<dbReference type="EC" id="3.4.21.89" evidence="4"/>
<keyword evidence="4" id="KW-0645">Protease</keyword>
<accession>A0A7X9YGW3</accession>
<dbReference type="InterPro" id="IPR000223">
    <property type="entry name" value="Pept_S26A_signal_pept_1"/>
</dbReference>
<dbReference type="PANTHER" id="PTHR43390">
    <property type="entry name" value="SIGNAL PEPTIDASE I"/>
    <property type="match status" value="1"/>
</dbReference>
<feature type="active site" evidence="3">
    <location>
        <position position="91"/>
    </location>
</feature>
<evidence type="ECO:0000313" key="6">
    <source>
        <dbReference type="EMBL" id="NMF49184.1"/>
    </source>
</evidence>
<comment type="subcellular location">
    <subcellularLocation>
        <location evidence="4">Membrane</location>
        <topology evidence="4">Multi-pass membrane protein</topology>
    </subcellularLocation>
</comment>
<dbReference type="GO" id="GO:0004252">
    <property type="term" value="F:serine-type endopeptidase activity"/>
    <property type="evidence" value="ECO:0007669"/>
    <property type="project" value="InterPro"/>
</dbReference>
<proteinExistence type="inferred from homology"/>
<dbReference type="GO" id="GO:0006465">
    <property type="term" value="P:signal peptide processing"/>
    <property type="evidence" value="ECO:0007669"/>
    <property type="project" value="InterPro"/>
</dbReference>